<accession>A0A8J4WVM7</accession>
<evidence type="ECO:0000313" key="1">
    <source>
        <dbReference type="EMBL" id="KAF5893534.1"/>
    </source>
</evidence>
<dbReference type="AlphaFoldDB" id="A0A8J4WVM7"/>
<evidence type="ECO:0000313" key="2">
    <source>
        <dbReference type="Proteomes" id="UP000727407"/>
    </source>
</evidence>
<keyword evidence="2" id="KW-1185">Reference proteome</keyword>
<dbReference type="Proteomes" id="UP000727407">
    <property type="component" value="Unassembled WGS sequence"/>
</dbReference>
<dbReference type="OrthoDB" id="8046937at2759"/>
<dbReference type="EMBL" id="QNUK01000428">
    <property type="protein sequence ID" value="KAF5893534.1"/>
    <property type="molecule type" value="Genomic_DNA"/>
</dbReference>
<dbReference type="PANTHER" id="PTHR47331">
    <property type="entry name" value="PHD-TYPE DOMAIN-CONTAINING PROTEIN"/>
    <property type="match status" value="1"/>
</dbReference>
<dbReference type="PANTHER" id="PTHR47331:SF1">
    <property type="entry name" value="GAG-LIKE PROTEIN"/>
    <property type="match status" value="1"/>
</dbReference>
<gene>
    <name evidence="1" type="ORF">DAT39_016758</name>
</gene>
<proteinExistence type="predicted"/>
<feature type="non-terminal residue" evidence="1">
    <location>
        <position position="305"/>
    </location>
</feature>
<protein>
    <submittedName>
        <fullName evidence="1">Gypsy retrotransposon integrase 1-like protein</fullName>
    </submittedName>
</protein>
<comment type="caution">
    <text evidence="1">The sequence shown here is derived from an EMBL/GenBank/DDBJ whole genome shotgun (WGS) entry which is preliminary data.</text>
</comment>
<sequence length="305" mass="33837">MDCFMKGHRSTVCSRSWVCKVPGCGKSHNTWLHSAIVASNNDKGQFTNQAGEDEPAIDPPPVIQSHVTRKCIEVSQRKIALPILPVVVSDKHKQFSMKVFALLDSGSNGTFASKKLVHGLKLESHKINIKLNTMETKNLNVVTIAVDLQVEDAQQRNSFLIKGVLCRDHLNIGLDNLVTQKEVLQWPHLQEIVDEISFPDADLADEVHLLIGLDQPDILAPRDTCCGESGEPYAILTGLGWILHGPIADGSTYVSANFIQTDHSLQQAVERFWKLDDPVHVNNDSLSVVDEQVVTLWNKQAVKEE</sequence>
<organism evidence="1 2">
    <name type="scientific">Clarias magur</name>
    <name type="common">Asian catfish</name>
    <name type="synonym">Macropteronotus magur</name>
    <dbReference type="NCBI Taxonomy" id="1594786"/>
    <lineage>
        <taxon>Eukaryota</taxon>
        <taxon>Metazoa</taxon>
        <taxon>Chordata</taxon>
        <taxon>Craniata</taxon>
        <taxon>Vertebrata</taxon>
        <taxon>Euteleostomi</taxon>
        <taxon>Actinopterygii</taxon>
        <taxon>Neopterygii</taxon>
        <taxon>Teleostei</taxon>
        <taxon>Ostariophysi</taxon>
        <taxon>Siluriformes</taxon>
        <taxon>Clariidae</taxon>
        <taxon>Clarias</taxon>
    </lineage>
</organism>
<name>A0A8J4WVM7_CLAMG</name>
<reference evidence="1" key="1">
    <citation type="submission" date="2020-07" db="EMBL/GenBank/DDBJ databases">
        <title>Clarias magur genome sequencing, assembly and annotation.</title>
        <authorList>
            <person name="Kushwaha B."/>
            <person name="Kumar R."/>
            <person name="Das P."/>
            <person name="Joshi C.G."/>
            <person name="Kumar D."/>
            <person name="Nagpure N.S."/>
            <person name="Pandey M."/>
            <person name="Agarwal S."/>
            <person name="Srivastava S."/>
            <person name="Singh M."/>
            <person name="Sahoo L."/>
            <person name="Jayasankar P."/>
            <person name="Meher P.K."/>
            <person name="Koringa P.G."/>
            <person name="Iquebal M.A."/>
            <person name="Das S.P."/>
            <person name="Bit A."/>
            <person name="Patnaik S."/>
            <person name="Patel N."/>
            <person name="Shah T.M."/>
            <person name="Hinsu A."/>
            <person name="Jena J.K."/>
        </authorList>
    </citation>
    <scope>NUCLEOTIDE SEQUENCE</scope>
    <source>
        <strain evidence="1">CIFAMagur01</strain>
        <tissue evidence="1">Testis</tissue>
    </source>
</reference>